<dbReference type="InterPro" id="IPR011263">
    <property type="entry name" value="DNA-dir_RNA_pol_RpoA/D/Rpb3"/>
</dbReference>
<evidence type="ECO:0000259" key="4">
    <source>
        <dbReference type="SMART" id="SM00662"/>
    </source>
</evidence>
<dbReference type="GO" id="GO:0003677">
    <property type="term" value="F:DNA binding"/>
    <property type="evidence" value="ECO:0007669"/>
    <property type="project" value="InterPro"/>
</dbReference>
<dbReference type="Pfam" id="PF01000">
    <property type="entry name" value="RNA_pol_A_bac"/>
    <property type="match status" value="1"/>
</dbReference>
<keyword evidence="6" id="KW-1185">Reference proteome</keyword>
<dbReference type="InterPro" id="IPR050518">
    <property type="entry name" value="Rpo3/RPB3_RNA_Pol_subunit"/>
</dbReference>
<organism evidence="5 6">
    <name type="scientific">Triparma strigata</name>
    <dbReference type="NCBI Taxonomy" id="1606541"/>
    <lineage>
        <taxon>Eukaryota</taxon>
        <taxon>Sar</taxon>
        <taxon>Stramenopiles</taxon>
        <taxon>Ochrophyta</taxon>
        <taxon>Bolidophyceae</taxon>
        <taxon>Parmales</taxon>
        <taxon>Triparmaceae</taxon>
        <taxon>Triparma</taxon>
    </lineage>
</organism>
<dbReference type="InterPro" id="IPR036603">
    <property type="entry name" value="RBP11-like"/>
</dbReference>
<sequence>MPNNRFPKLHILSSSPHTLTFELSETDVSVANTLRRMLIADVPTLAIDLVSVHENTTCLLDEYLSHRLGMIPLRYYDDTANRYGDPSKEFREPRDCTCEDGCPKCWVTFTLGVQFSDKTDNPNTKTVSITSADLKSSNSNVSPASFLSEEEEENAQEEGISLVKLARGQHLYLEARARLGCSKEHAKWCPVAVATYRFIPEITLNTPALSKLTLKQREELVECCPDQILKIDDVTGQIILAEDYEDKATFTEDLHYLQESMKGSPEDDNFITVKQSESRFVFTVESTGCMHPVEITRSAMRRMEEKLIMLKGECAGINEGV</sequence>
<dbReference type="SMART" id="SM00662">
    <property type="entry name" value="RPOLD"/>
    <property type="match status" value="1"/>
</dbReference>
<evidence type="ECO:0000256" key="3">
    <source>
        <dbReference type="ARBA" id="ARBA00025804"/>
    </source>
</evidence>
<dbReference type="GO" id="GO:0046983">
    <property type="term" value="F:protein dimerization activity"/>
    <property type="evidence" value="ECO:0007669"/>
    <property type="project" value="InterPro"/>
</dbReference>
<dbReference type="Pfam" id="PF01193">
    <property type="entry name" value="RNA_pol_L"/>
    <property type="match status" value="1"/>
</dbReference>
<dbReference type="InterPro" id="IPR036643">
    <property type="entry name" value="RNApol_insert_sf"/>
</dbReference>
<accession>A0A9W7BEN2</accession>
<dbReference type="InterPro" id="IPR011262">
    <property type="entry name" value="DNA-dir_RNA_pol_insert"/>
</dbReference>
<dbReference type="EMBL" id="BRXY01000357">
    <property type="protein sequence ID" value="GMH89384.1"/>
    <property type="molecule type" value="Genomic_DNA"/>
</dbReference>
<feature type="domain" description="DNA-directed RNA polymerase RpoA/D/Rpb3-type" evidence="4">
    <location>
        <begin position="18"/>
        <end position="313"/>
    </location>
</feature>
<dbReference type="PANTHER" id="PTHR11800">
    <property type="entry name" value="DNA-DIRECTED RNA POLYMERASE"/>
    <property type="match status" value="1"/>
</dbReference>
<dbReference type="GO" id="GO:0003899">
    <property type="term" value="F:DNA-directed RNA polymerase activity"/>
    <property type="evidence" value="ECO:0007669"/>
    <property type="project" value="InterPro"/>
</dbReference>
<comment type="caution">
    <text evidence="5">The sequence shown here is derived from an EMBL/GenBank/DDBJ whole genome shotgun (WGS) entry which is preliminary data.</text>
</comment>
<protein>
    <recommendedName>
        <fullName evidence="4">DNA-directed RNA polymerase RpoA/D/Rpb3-type domain-containing protein</fullName>
    </recommendedName>
</protein>
<proteinExistence type="inferred from homology"/>
<dbReference type="SUPFAM" id="SSF55257">
    <property type="entry name" value="RBP11-like subunits of RNA polymerase"/>
    <property type="match status" value="1"/>
</dbReference>
<dbReference type="OrthoDB" id="270173at2759"/>
<keyword evidence="2" id="KW-0804">Transcription</keyword>
<evidence type="ECO:0000313" key="5">
    <source>
        <dbReference type="EMBL" id="GMH89384.1"/>
    </source>
</evidence>
<dbReference type="AlphaFoldDB" id="A0A9W7BEN2"/>
<reference evidence="6" key="1">
    <citation type="journal article" date="2023" name="Commun. Biol.">
        <title>Genome analysis of Parmales, the sister group of diatoms, reveals the evolutionary specialization of diatoms from phago-mixotrophs to photoautotrophs.</title>
        <authorList>
            <person name="Ban H."/>
            <person name="Sato S."/>
            <person name="Yoshikawa S."/>
            <person name="Yamada K."/>
            <person name="Nakamura Y."/>
            <person name="Ichinomiya M."/>
            <person name="Sato N."/>
            <person name="Blanc-Mathieu R."/>
            <person name="Endo H."/>
            <person name="Kuwata A."/>
            <person name="Ogata H."/>
        </authorList>
    </citation>
    <scope>NUCLEOTIDE SEQUENCE [LARGE SCALE GENOMIC DNA]</scope>
    <source>
        <strain evidence="6">NIES 3701</strain>
    </source>
</reference>
<dbReference type="PANTHER" id="PTHR11800:SF2">
    <property type="entry name" value="DNA-DIRECTED RNA POLYMERASE II SUBUNIT RPB3"/>
    <property type="match status" value="1"/>
</dbReference>
<dbReference type="InterPro" id="IPR022842">
    <property type="entry name" value="RNAP_Rpo3/Rpb3/RPAC1"/>
</dbReference>
<dbReference type="GO" id="GO:0006366">
    <property type="term" value="P:transcription by RNA polymerase II"/>
    <property type="evidence" value="ECO:0007669"/>
    <property type="project" value="TreeGrafter"/>
</dbReference>
<dbReference type="GO" id="GO:0005665">
    <property type="term" value="C:RNA polymerase II, core complex"/>
    <property type="evidence" value="ECO:0007669"/>
    <property type="project" value="TreeGrafter"/>
</dbReference>
<dbReference type="HAMAP" id="MF_00320">
    <property type="entry name" value="RNApol_arch_Rpo3"/>
    <property type="match status" value="1"/>
</dbReference>
<dbReference type="SUPFAM" id="SSF56553">
    <property type="entry name" value="Insert subdomain of RNA polymerase alpha subunit"/>
    <property type="match status" value="1"/>
</dbReference>
<comment type="similarity">
    <text evidence="3">Belongs to the archaeal Rpo3/eukaryotic RPB3 RNA polymerase subunit family.</text>
</comment>
<dbReference type="InterPro" id="IPR001514">
    <property type="entry name" value="DNA-dir_RNA_pol_30-40kDasu_CS"/>
</dbReference>
<evidence type="ECO:0000256" key="2">
    <source>
        <dbReference type="ARBA" id="ARBA00023163"/>
    </source>
</evidence>
<name>A0A9W7BEN2_9STRA</name>
<keyword evidence="1" id="KW-0240">DNA-directed RNA polymerase</keyword>
<dbReference type="NCBIfam" id="NF001988">
    <property type="entry name" value="PRK00783.1"/>
    <property type="match status" value="1"/>
</dbReference>
<dbReference type="Gene3D" id="2.170.120.12">
    <property type="entry name" value="DNA-directed RNA polymerase, insert domain"/>
    <property type="match status" value="1"/>
</dbReference>
<evidence type="ECO:0000256" key="1">
    <source>
        <dbReference type="ARBA" id="ARBA00022478"/>
    </source>
</evidence>
<dbReference type="PROSITE" id="PS00446">
    <property type="entry name" value="RNA_POL_D_30KD"/>
    <property type="match status" value="1"/>
</dbReference>
<dbReference type="Gene3D" id="3.30.1360.10">
    <property type="entry name" value="RNA polymerase, RBP11-like subunit"/>
    <property type="match status" value="1"/>
</dbReference>
<evidence type="ECO:0000313" key="6">
    <source>
        <dbReference type="Proteomes" id="UP001165085"/>
    </source>
</evidence>
<gene>
    <name evidence="5" type="ORF">TrST_g2312</name>
</gene>
<dbReference type="Proteomes" id="UP001165085">
    <property type="component" value="Unassembled WGS sequence"/>
</dbReference>